<dbReference type="RefSeq" id="WP_128769349.1">
    <property type="nucleotide sequence ID" value="NZ_RXOC01000006.1"/>
</dbReference>
<dbReference type="SUPFAM" id="SSF56784">
    <property type="entry name" value="HAD-like"/>
    <property type="match status" value="1"/>
</dbReference>
<dbReference type="SFLD" id="SFLDS00003">
    <property type="entry name" value="Haloacid_Dehalogenase"/>
    <property type="match status" value="1"/>
</dbReference>
<evidence type="ECO:0000313" key="2">
    <source>
        <dbReference type="Proteomes" id="UP000290848"/>
    </source>
</evidence>
<dbReference type="Proteomes" id="UP000290848">
    <property type="component" value="Unassembled WGS sequence"/>
</dbReference>
<dbReference type="AlphaFoldDB" id="A0A4Q0M8Y6"/>
<dbReference type="GO" id="GO:0050308">
    <property type="term" value="F:sugar-phosphatase activity"/>
    <property type="evidence" value="ECO:0007669"/>
    <property type="project" value="TreeGrafter"/>
</dbReference>
<dbReference type="NCBIfam" id="TIGR01509">
    <property type="entry name" value="HAD-SF-IA-v3"/>
    <property type="match status" value="1"/>
</dbReference>
<dbReference type="PANTHER" id="PTHR43481:SF4">
    <property type="entry name" value="GLYCEROL-1-PHOSPHATE PHOSPHOHYDROLASE 1-RELATED"/>
    <property type="match status" value="1"/>
</dbReference>
<protein>
    <submittedName>
        <fullName evidence="1">HAD family hydrolase</fullName>
    </submittedName>
</protein>
<keyword evidence="1" id="KW-0378">Hydrolase</keyword>
<dbReference type="Pfam" id="PF13419">
    <property type="entry name" value="HAD_2"/>
    <property type="match status" value="1"/>
</dbReference>
<dbReference type="Gene3D" id="3.40.50.1000">
    <property type="entry name" value="HAD superfamily/HAD-like"/>
    <property type="match status" value="1"/>
</dbReference>
<dbReference type="NCBIfam" id="TIGR01549">
    <property type="entry name" value="HAD-SF-IA-v1"/>
    <property type="match status" value="1"/>
</dbReference>
<dbReference type="InterPro" id="IPR036412">
    <property type="entry name" value="HAD-like_sf"/>
</dbReference>
<dbReference type="PANTHER" id="PTHR43481">
    <property type="entry name" value="FRUCTOSE-1-PHOSPHATE PHOSPHATASE"/>
    <property type="match status" value="1"/>
</dbReference>
<dbReference type="Gene3D" id="1.10.150.240">
    <property type="entry name" value="Putative phosphatase, domain 2"/>
    <property type="match status" value="1"/>
</dbReference>
<dbReference type="EMBL" id="RXOC01000006">
    <property type="protein sequence ID" value="RXF69648.1"/>
    <property type="molecule type" value="Genomic_DNA"/>
</dbReference>
<dbReference type="SFLD" id="SFLDG01129">
    <property type="entry name" value="C1.5:_HAD__Beta-PGM__Phosphata"/>
    <property type="match status" value="1"/>
</dbReference>
<dbReference type="InterPro" id="IPR006439">
    <property type="entry name" value="HAD-SF_hydro_IA"/>
</dbReference>
<dbReference type="InterPro" id="IPR051806">
    <property type="entry name" value="HAD-like_SPP"/>
</dbReference>
<organism evidence="1 2">
    <name type="scientific">Arcticibacter tournemirensis</name>
    <dbReference type="NCBI Taxonomy" id="699437"/>
    <lineage>
        <taxon>Bacteria</taxon>
        <taxon>Pseudomonadati</taxon>
        <taxon>Bacteroidota</taxon>
        <taxon>Sphingobacteriia</taxon>
        <taxon>Sphingobacteriales</taxon>
        <taxon>Sphingobacteriaceae</taxon>
        <taxon>Arcticibacter</taxon>
    </lineage>
</organism>
<evidence type="ECO:0000313" key="1">
    <source>
        <dbReference type="EMBL" id="RXF69648.1"/>
    </source>
</evidence>
<dbReference type="InterPro" id="IPR023198">
    <property type="entry name" value="PGP-like_dom2"/>
</dbReference>
<accession>A0A4Q0M8Y6</accession>
<gene>
    <name evidence="1" type="ORF">EKH83_10325</name>
</gene>
<reference evidence="1 2" key="1">
    <citation type="submission" date="2018-12" db="EMBL/GenBank/DDBJ databases">
        <title>The Draft Genome Sequence of the Soil Bacterium Pedobacter tournemirensis R1.</title>
        <authorList>
            <person name="He J."/>
        </authorList>
    </citation>
    <scope>NUCLEOTIDE SEQUENCE [LARGE SCALE GENOMIC DNA]</scope>
    <source>
        <strain evidence="1 2">R1</strain>
    </source>
</reference>
<name>A0A4Q0M8Y6_9SPHI</name>
<sequence>MTQLDILKELSKGDYEAFLYDCDGTLADNMQAHKNTYVKVAADYGIEIDAAIIDEFAGLPIPRVIEEINKRYNCDFDPQTFEKLKYDLYFNEYIQHIKPVQYVADHLLAHAGKVKIGVVSGGSPEAIRKTLEILKLSSHVEVLVCAGDTERGKPFPDPFLLAAEKLGVQPSSCLVFEDGEAGVKAAEAAGMDWIRIDKITES</sequence>
<comment type="caution">
    <text evidence="1">The sequence shown here is derived from an EMBL/GenBank/DDBJ whole genome shotgun (WGS) entry which is preliminary data.</text>
</comment>
<dbReference type="InterPro" id="IPR041492">
    <property type="entry name" value="HAD_2"/>
</dbReference>
<proteinExistence type="predicted"/>
<dbReference type="InterPro" id="IPR023214">
    <property type="entry name" value="HAD_sf"/>
</dbReference>